<evidence type="ECO:0000313" key="6">
    <source>
        <dbReference type="Proteomes" id="UP000325313"/>
    </source>
</evidence>
<reference evidence="5 6" key="1">
    <citation type="submission" date="2019-05" db="EMBL/GenBank/DDBJ databases">
        <title>Emergence of the Ug99 lineage of the wheat stem rust pathogen through somatic hybridization.</title>
        <authorList>
            <person name="Li F."/>
            <person name="Upadhyaya N.M."/>
            <person name="Sperschneider J."/>
            <person name="Matny O."/>
            <person name="Nguyen-Phuc H."/>
            <person name="Mago R."/>
            <person name="Raley C."/>
            <person name="Miller M.E."/>
            <person name="Silverstein K.A.T."/>
            <person name="Henningsen E."/>
            <person name="Hirsch C.D."/>
            <person name="Visser B."/>
            <person name="Pretorius Z.A."/>
            <person name="Steffenson B.J."/>
            <person name="Schwessinger B."/>
            <person name="Dodds P.N."/>
            <person name="Figueroa M."/>
        </authorList>
    </citation>
    <scope>NUCLEOTIDE SEQUENCE [LARGE SCALE GENOMIC DNA]</scope>
    <source>
        <strain evidence="3">21-0</strain>
        <strain evidence="4 6">Ug99</strain>
    </source>
</reference>
<evidence type="ECO:0000256" key="2">
    <source>
        <dbReference type="SAM" id="SignalP"/>
    </source>
</evidence>
<evidence type="ECO:0000256" key="1">
    <source>
        <dbReference type="SAM" id="MobiDB-lite"/>
    </source>
</evidence>
<feature type="region of interest" description="Disordered" evidence="1">
    <location>
        <begin position="64"/>
        <end position="85"/>
    </location>
</feature>
<dbReference type="OrthoDB" id="2498862at2759"/>
<sequence length="702" mass="79192">MWLRGSHLLILVPLGGMMIDTSDGALPRTEDAGHSAELLQRTDQEGFRAEVYWLPSFNRRRANGISESHSASPPAPPDSKSKRPVNEGRFRNLFKRLAFDCWGGPSGTLTDPALGPVILFEERYAEIVGRKRDDERLELVDEAFRYILLSLSMSRTEAVGWVSIFSGLLPHYRGSQRLPTSLVYGLHSLLLKHLSDPTLSSSIRDLLLEILTTINPRVRPLLIAKWSQEIFNPRLGLSESFRNLEKLVKIISAEPTLSVLLAGLQAKRVNEILGGFGVIGDIFSARAPGYFSSQTRVASIAVLFHLIDMGIPKITEEAISISKALLVNDEEYFLLGHERALLDKILSDYKEATSDREHANILTGSQIFTVQSQELFLRTTEKGIWSKPYWFPGFDQFAELSLVEQMEDFHARLGGSGQTTDRQSVMDTIEPESRRRAWGSQLSLNPSEEIPAGSIASNGELEVLKFFKERCQDLQRTSSPNEALLRLVQRALLHILQLPKLSSTSLNGWLTQLKALAINTSRDHELLTTIFYGFYSIHLKLSHDNQLENPVRPFLDLLISSIPINILREVQGEWSRELFNPTLGLSPKFRDWKELNKIIVNEPTLEKLRMCLNHQEHERIEQHMSSLEQIFSGPESVGFSAETRVASIALLAHLIAIPEPRLAEFPLGLSTWLLAETRLLFPHERLLLASILQDVNHFTRSP</sequence>
<comment type="caution">
    <text evidence="3">The sequence shown here is derived from an EMBL/GenBank/DDBJ whole genome shotgun (WGS) entry which is preliminary data.</text>
</comment>
<feature type="chain" id="PRO_5036137675" evidence="2">
    <location>
        <begin position="25"/>
        <end position="702"/>
    </location>
</feature>
<dbReference type="Proteomes" id="UP000325313">
    <property type="component" value="Unassembled WGS sequence"/>
</dbReference>
<dbReference type="EMBL" id="VDEP01000306">
    <property type="protein sequence ID" value="KAA1107976.1"/>
    <property type="molecule type" value="Genomic_DNA"/>
</dbReference>
<dbReference type="AlphaFoldDB" id="A0A5B0P5Y1"/>
<feature type="signal peptide" evidence="2">
    <location>
        <begin position="1"/>
        <end position="24"/>
    </location>
</feature>
<protein>
    <submittedName>
        <fullName evidence="3">Uncharacterized protein</fullName>
    </submittedName>
</protein>
<proteinExistence type="predicted"/>
<keyword evidence="5" id="KW-1185">Reference proteome</keyword>
<dbReference type="EMBL" id="VSWC01000067">
    <property type="protein sequence ID" value="KAA1096881.1"/>
    <property type="molecule type" value="Genomic_DNA"/>
</dbReference>
<dbReference type="Proteomes" id="UP000324748">
    <property type="component" value="Unassembled WGS sequence"/>
</dbReference>
<gene>
    <name evidence="3" type="ORF">PGT21_030781</name>
    <name evidence="4" type="ORF">PGTUg99_019186</name>
</gene>
<evidence type="ECO:0000313" key="3">
    <source>
        <dbReference type="EMBL" id="KAA1096881.1"/>
    </source>
</evidence>
<organism evidence="3 5">
    <name type="scientific">Puccinia graminis f. sp. tritici</name>
    <dbReference type="NCBI Taxonomy" id="56615"/>
    <lineage>
        <taxon>Eukaryota</taxon>
        <taxon>Fungi</taxon>
        <taxon>Dikarya</taxon>
        <taxon>Basidiomycota</taxon>
        <taxon>Pucciniomycotina</taxon>
        <taxon>Pucciniomycetes</taxon>
        <taxon>Pucciniales</taxon>
        <taxon>Pucciniaceae</taxon>
        <taxon>Puccinia</taxon>
    </lineage>
</organism>
<evidence type="ECO:0000313" key="5">
    <source>
        <dbReference type="Proteomes" id="UP000324748"/>
    </source>
</evidence>
<accession>A0A5B0P5Y1</accession>
<keyword evidence="2" id="KW-0732">Signal</keyword>
<evidence type="ECO:0000313" key="4">
    <source>
        <dbReference type="EMBL" id="KAA1107976.1"/>
    </source>
</evidence>
<name>A0A5B0P5Y1_PUCGR</name>